<proteinExistence type="inferred from homology"/>
<dbReference type="InterPro" id="IPR007353">
    <property type="entry name" value="DUF421"/>
</dbReference>
<evidence type="ECO:0000256" key="4">
    <source>
        <dbReference type="ARBA" id="ARBA00022692"/>
    </source>
</evidence>
<dbReference type="EMBL" id="JAEQMG010000015">
    <property type="protein sequence ID" value="MBK6087249.1"/>
    <property type="molecule type" value="Genomic_DNA"/>
</dbReference>
<keyword evidence="6 7" id="KW-0472">Membrane</keyword>
<evidence type="ECO:0000256" key="1">
    <source>
        <dbReference type="ARBA" id="ARBA00004651"/>
    </source>
</evidence>
<protein>
    <submittedName>
        <fullName evidence="9">DUF421 domain-containing protein</fullName>
    </submittedName>
</protein>
<feature type="transmembrane region" description="Helical" evidence="7">
    <location>
        <begin position="6"/>
        <end position="23"/>
    </location>
</feature>
<dbReference type="InterPro" id="IPR023090">
    <property type="entry name" value="UPF0702_alpha/beta_dom_sf"/>
</dbReference>
<evidence type="ECO:0000313" key="9">
    <source>
        <dbReference type="EMBL" id="MBK6087249.1"/>
    </source>
</evidence>
<dbReference type="Gene3D" id="3.30.240.20">
    <property type="entry name" value="bsu07140 like domains"/>
    <property type="match status" value="2"/>
</dbReference>
<name>A0A934U2Q5_9FIRM</name>
<organism evidence="9 10">
    <name type="scientific">Ruminococcus difficilis</name>
    <dbReference type="NCBI Taxonomy" id="2763069"/>
    <lineage>
        <taxon>Bacteria</taxon>
        <taxon>Bacillati</taxon>
        <taxon>Bacillota</taxon>
        <taxon>Clostridia</taxon>
        <taxon>Eubacteriales</taxon>
        <taxon>Oscillospiraceae</taxon>
        <taxon>Ruminococcus</taxon>
    </lineage>
</organism>
<comment type="caution">
    <text evidence="9">The sequence shown here is derived from an EMBL/GenBank/DDBJ whole genome shotgun (WGS) entry which is preliminary data.</text>
</comment>
<dbReference type="PANTHER" id="PTHR34582">
    <property type="entry name" value="UPF0702 TRANSMEMBRANE PROTEIN YCAP"/>
    <property type="match status" value="1"/>
</dbReference>
<dbReference type="RefSeq" id="WP_201426567.1">
    <property type="nucleotide sequence ID" value="NZ_JAEQMG010000015.1"/>
</dbReference>
<evidence type="ECO:0000256" key="6">
    <source>
        <dbReference type="ARBA" id="ARBA00023136"/>
    </source>
</evidence>
<accession>A0A934U2Q5</accession>
<comment type="similarity">
    <text evidence="2">Belongs to the UPF0702 family.</text>
</comment>
<evidence type="ECO:0000259" key="8">
    <source>
        <dbReference type="Pfam" id="PF04239"/>
    </source>
</evidence>
<feature type="domain" description="YetF C-terminal" evidence="8">
    <location>
        <begin position="78"/>
        <end position="210"/>
    </location>
</feature>
<reference evidence="9" key="1">
    <citation type="submission" date="2021-01" db="EMBL/GenBank/DDBJ databases">
        <title>Genome public.</title>
        <authorList>
            <person name="Liu C."/>
            <person name="Sun Q."/>
        </authorList>
    </citation>
    <scope>NUCLEOTIDE SEQUENCE</scope>
    <source>
        <strain evidence="9">M6</strain>
    </source>
</reference>
<evidence type="ECO:0000313" key="10">
    <source>
        <dbReference type="Proteomes" id="UP000633365"/>
    </source>
</evidence>
<keyword evidence="4 7" id="KW-0812">Transmembrane</keyword>
<dbReference type="AlphaFoldDB" id="A0A934U2Q5"/>
<feature type="transmembrane region" description="Helical" evidence="7">
    <location>
        <begin position="56"/>
        <end position="77"/>
    </location>
</feature>
<evidence type="ECO:0000256" key="2">
    <source>
        <dbReference type="ARBA" id="ARBA00006448"/>
    </source>
</evidence>
<gene>
    <name evidence="9" type="ORF">JKK62_01010</name>
</gene>
<dbReference type="Proteomes" id="UP000633365">
    <property type="component" value="Unassembled WGS sequence"/>
</dbReference>
<keyword evidence="5 7" id="KW-1133">Transmembrane helix</keyword>
<evidence type="ECO:0000256" key="5">
    <source>
        <dbReference type="ARBA" id="ARBA00022989"/>
    </source>
</evidence>
<dbReference type="PANTHER" id="PTHR34582:SF6">
    <property type="entry name" value="UPF0702 TRANSMEMBRANE PROTEIN YCAP"/>
    <property type="match status" value="1"/>
</dbReference>
<dbReference type="Pfam" id="PF04239">
    <property type="entry name" value="DUF421"/>
    <property type="match status" value="1"/>
</dbReference>
<evidence type="ECO:0000256" key="7">
    <source>
        <dbReference type="SAM" id="Phobius"/>
    </source>
</evidence>
<keyword evidence="10" id="KW-1185">Reference proteome</keyword>
<dbReference type="GO" id="GO:0005886">
    <property type="term" value="C:plasma membrane"/>
    <property type="evidence" value="ECO:0007669"/>
    <property type="project" value="UniProtKB-SubCell"/>
</dbReference>
<evidence type="ECO:0000256" key="3">
    <source>
        <dbReference type="ARBA" id="ARBA00022475"/>
    </source>
</evidence>
<sequence>MIISILRTVILYVFIILAIRLMGKRQISDMQPSELVVTLVVSDIASLPMQNTSQPLLSGVIPVLVLVSLEIAASALMMKSRLFRRLICGNPVVVIEDGKLLQKQLKRLRMSAEDLFAQLRQQDIFSIDEVQYCIVETNGSISVLEKPQNRVPTAQDLGVTIDDKKLEAVVVCDGELLDDGLKLCSGSRMQVDNILQENNAKLSEVFILTLDGNGKYNLIAKEVS</sequence>
<comment type="subcellular location">
    <subcellularLocation>
        <location evidence="1">Cell membrane</location>
        <topology evidence="1">Multi-pass membrane protein</topology>
    </subcellularLocation>
</comment>
<keyword evidence="3" id="KW-1003">Cell membrane</keyword>